<dbReference type="Proteomes" id="UP001205603">
    <property type="component" value="Unassembled WGS sequence"/>
</dbReference>
<dbReference type="EMBL" id="JANDHW010000005">
    <property type="protein sequence ID" value="MCP9611788.1"/>
    <property type="molecule type" value="Genomic_DNA"/>
</dbReference>
<dbReference type="RefSeq" id="WP_255026811.1">
    <property type="nucleotide sequence ID" value="NZ_JANDHW010000005.1"/>
</dbReference>
<feature type="domain" description="DUF7738" evidence="1">
    <location>
        <begin position="87"/>
        <end position="193"/>
    </location>
</feature>
<proteinExistence type="predicted"/>
<evidence type="ECO:0000313" key="2">
    <source>
        <dbReference type="EMBL" id="MCP9611788.1"/>
    </source>
</evidence>
<comment type="caution">
    <text evidence="2">The sequence shown here is derived from an EMBL/GenBank/DDBJ whole genome shotgun (WGS) entry which is preliminary data.</text>
</comment>
<accession>A0ABT1MGM9</accession>
<dbReference type="InterPro" id="IPR056640">
    <property type="entry name" value="DUF7738"/>
</dbReference>
<sequence length="295" mass="34844">MKNRYLALHFIFHSFLVFLRQSCNYIFAQGKTKYIGRLIFLFFLGFYTYGCSETKSTTIPENGYMNSGYTKEELTAMGVDTAHLFVFSDKQATYNGREFSIHLPLTSFQDVFGPYDRVVNGEGGNKGYDHYFWDEIGFCALVSPENQVINFDLHWDYIINKKPHERDDSDEIPAKFFKSKILLNGYPLDNTSDLQAYCNDPQVKKQLLEWARAMWSRNYEQFLYYYHPLQGFYRYNLVFHDLYLYDYSKFTGVEGEERPFFSYVMKVDSETDRLHSFGMQYGVFSNPNVPKIHLH</sequence>
<reference evidence="2 3" key="1">
    <citation type="submission" date="2022-07" db="EMBL/GenBank/DDBJ databases">
        <title>Fecal culturing of patients with breast cancer.</title>
        <authorList>
            <person name="Teng N.M.Y."/>
            <person name="Kiu R."/>
            <person name="Evans R."/>
            <person name="Baker D.J."/>
            <person name="Zenner C."/>
            <person name="Robinson S.D."/>
            <person name="Hall L.J."/>
        </authorList>
    </citation>
    <scope>NUCLEOTIDE SEQUENCE [LARGE SCALE GENOMIC DNA]</scope>
    <source>
        <strain evidence="2 3">LH1063</strain>
    </source>
</reference>
<dbReference type="Pfam" id="PF24880">
    <property type="entry name" value="DUF7738"/>
    <property type="match status" value="1"/>
</dbReference>
<name>A0ABT1MGM9_9BACT</name>
<keyword evidence="3" id="KW-1185">Reference proteome</keyword>
<evidence type="ECO:0000313" key="3">
    <source>
        <dbReference type="Proteomes" id="UP001205603"/>
    </source>
</evidence>
<organism evidence="2 3">
    <name type="scientific">Coprobacter tertius</name>
    <dbReference type="NCBI Taxonomy" id="2944915"/>
    <lineage>
        <taxon>Bacteria</taxon>
        <taxon>Pseudomonadati</taxon>
        <taxon>Bacteroidota</taxon>
        <taxon>Bacteroidia</taxon>
        <taxon>Bacteroidales</taxon>
        <taxon>Barnesiellaceae</taxon>
        <taxon>Coprobacter</taxon>
    </lineage>
</organism>
<protein>
    <recommendedName>
        <fullName evidence="1">DUF7738 domain-containing protein</fullName>
    </recommendedName>
</protein>
<evidence type="ECO:0000259" key="1">
    <source>
        <dbReference type="Pfam" id="PF24880"/>
    </source>
</evidence>
<gene>
    <name evidence="2" type="ORF">NMU02_06760</name>
</gene>